<feature type="chain" id="PRO_5046693327" evidence="1">
    <location>
        <begin position="17"/>
        <end position="383"/>
    </location>
</feature>
<feature type="signal peptide" evidence="1">
    <location>
        <begin position="1"/>
        <end position="16"/>
    </location>
</feature>
<comment type="caution">
    <text evidence="2">The sequence shown here is derived from an EMBL/GenBank/DDBJ whole genome shotgun (WGS) entry which is preliminary data.</text>
</comment>
<keyword evidence="1" id="KW-0732">Signal</keyword>
<gene>
    <name evidence="2" type="ORF">Tco_0629381</name>
</gene>
<name>A0ABQ4WSZ6_9ASTR</name>
<evidence type="ECO:0000313" key="2">
    <source>
        <dbReference type="EMBL" id="GJS56019.1"/>
    </source>
</evidence>
<evidence type="ECO:0000256" key="1">
    <source>
        <dbReference type="SAM" id="SignalP"/>
    </source>
</evidence>
<protein>
    <submittedName>
        <fullName evidence="2">Uncharacterized protein</fullName>
    </submittedName>
</protein>
<proteinExistence type="predicted"/>
<organism evidence="2 3">
    <name type="scientific">Tanacetum coccineum</name>
    <dbReference type="NCBI Taxonomy" id="301880"/>
    <lineage>
        <taxon>Eukaryota</taxon>
        <taxon>Viridiplantae</taxon>
        <taxon>Streptophyta</taxon>
        <taxon>Embryophyta</taxon>
        <taxon>Tracheophyta</taxon>
        <taxon>Spermatophyta</taxon>
        <taxon>Magnoliopsida</taxon>
        <taxon>eudicotyledons</taxon>
        <taxon>Gunneridae</taxon>
        <taxon>Pentapetalae</taxon>
        <taxon>asterids</taxon>
        <taxon>campanulids</taxon>
        <taxon>Asterales</taxon>
        <taxon>Asteraceae</taxon>
        <taxon>Asteroideae</taxon>
        <taxon>Anthemideae</taxon>
        <taxon>Anthemidinae</taxon>
        <taxon>Tanacetum</taxon>
    </lineage>
</organism>
<dbReference type="Proteomes" id="UP001151760">
    <property type="component" value="Unassembled WGS sequence"/>
</dbReference>
<keyword evidence="3" id="KW-1185">Reference proteome</keyword>
<accession>A0ABQ4WSZ6</accession>
<reference evidence="2" key="2">
    <citation type="submission" date="2022-01" db="EMBL/GenBank/DDBJ databases">
        <authorList>
            <person name="Yamashiro T."/>
            <person name="Shiraishi A."/>
            <person name="Satake H."/>
            <person name="Nakayama K."/>
        </authorList>
    </citation>
    <scope>NUCLEOTIDE SEQUENCE</scope>
</reference>
<sequence length="383" mass="42432">MGVFLWKLILIKNAIAVDSSFPRFGIHFASKCVCCSSPCIERVDHLSQSDIARIDNRVSFLSQSQCGLILESSSLHHLLASWFNGAKSKSQGGNKAADCLAAYGHTHSDSILFNSLGSLPFDSKKPVHSQGINSESETIVLCRVREEIEHGILTGRSAKPGSLSVVRKEAPMIEKGKTISKWKCLKLLLDRNERDSELADPYTQMADIEKMVLPTSQPKKIDPGILEEGRKYLPTNRVEWAGAGRVLSVLQGPKKNDSPIEKIPGENWEVDSLQKMGLHWLGLVRAFPKPFRRSGLALIRLVAVCVMNTIIDERGSFAVTSPLARIACKFASIFKEVDGDVGEEEAIRKNTKVVNTNNEEDEPIEVEEIVNIKESKNHPLFMS</sequence>
<dbReference type="EMBL" id="BQNB010008908">
    <property type="protein sequence ID" value="GJS56019.1"/>
    <property type="molecule type" value="Genomic_DNA"/>
</dbReference>
<reference evidence="2" key="1">
    <citation type="journal article" date="2022" name="Int. J. Mol. Sci.">
        <title>Draft Genome of Tanacetum Coccineum: Genomic Comparison of Closely Related Tanacetum-Family Plants.</title>
        <authorList>
            <person name="Yamashiro T."/>
            <person name="Shiraishi A."/>
            <person name="Nakayama K."/>
            <person name="Satake H."/>
        </authorList>
    </citation>
    <scope>NUCLEOTIDE SEQUENCE</scope>
</reference>
<evidence type="ECO:0000313" key="3">
    <source>
        <dbReference type="Proteomes" id="UP001151760"/>
    </source>
</evidence>